<dbReference type="AlphaFoldDB" id="A0A932I041"/>
<sequence length="117" mass="12880">MRRRGEAPVKPKIVEGSRNVFKDLGLKDADELLVKAGLTSQIAGIIEDRKLTQAAAAKILGLKQPDVSNLLRGKLSKFSTKRLMNFLTLLGKDVEIVVRERVSARGRRGRMKVVAAT</sequence>
<organism evidence="2 3">
    <name type="scientific">Tectimicrobiota bacterium</name>
    <dbReference type="NCBI Taxonomy" id="2528274"/>
    <lineage>
        <taxon>Bacteria</taxon>
        <taxon>Pseudomonadati</taxon>
        <taxon>Nitrospinota/Tectimicrobiota group</taxon>
        <taxon>Candidatus Tectimicrobiota</taxon>
    </lineage>
</organism>
<feature type="domain" description="HTH cro/C1-type" evidence="1">
    <location>
        <begin position="42"/>
        <end position="97"/>
    </location>
</feature>
<dbReference type="EMBL" id="JACPUR010000025">
    <property type="protein sequence ID" value="MBI3128228.1"/>
    <property type="molecule type" value="Genomic_DNA"/>
</dbReference>
<protein>
    <submittedName>
        <fullName evidence="2">XRE family transcriptional regulator</fullName>
    </submittedName>
</protein>
<comment type="caution">
    <text evidence="2">The sequence shown here is derived from an EMBL/GenBank/DDBJ whole genome shotgun (WGS) entry which is preliminary data.</text>
</comment>
<dbReference type="CDD" id="cd00093">
    <property type="entry name" value="HTH_XRE"/>
    <property type="match status" value="1"/>
</dbReference>
<dbReference type="InterPro" id="IPR039554">
    <property type="entry name" value="HigA2-like_HTH"/>
</dbReference>
<dbReference type="Gene3D" id="1.10.260.40">
    <property type="entry name" value="lambda repressor-like DNA-binding domains"/>
    <property type="match status" value="1"/>
</dbReference>
<dbReference type="PROSITE" id="PS50943">
    <property type="entry name" value="HTH_CROC1"/>
    <property type="match status" value="1"/>
</dbReference>
<dbReference type="InterPro" id="IPR010982">
    <property type="entry name" value="Lambda_DNA-bd_dom_sf"/>
</dbReference>
<dbReference type="Proteomes" id="UP000782312">
    <property type="component" value="Unassembled WGS sequence"/>
</dbReference>
<evidence type="ECO:0000259" key="1">
    <source>
        <dbReference type="PROSITE" id="PS50943"/>
    </source>
</evidence>
<dbReference type="GO" id="GO:0003677">
    <property type="term" value="F:DNA binding"/>
    <property type="evidence" value="ECO:0007669"/>
    <property type="project" value="InterPro"/>
</dbReference>
<name>A0A932I041_UNCTE</name>
<evidence type="ECO:0000313" key="2">
    <source>
        <dbReference type="EMBL" id="MBI3128228.1"/>
    </source>
</evidence>
<gene>
    <name evidence="2" type="ORF">HYZ11_11535</name>
</gene>
<evidence type="ECO:0000313" key="3">
    <source>
        <dbReference type="Proteomes" id="UP000782312"/>
    </source>
</evidence>
<accession>A0A932I041</accession>
<dbReference type="Pfam" id="PF13744">
    <property type="entry name" value="HTH_37"/>
    <property type="match status" value="1"/>
</dbReference>
<dbReference type="SUPFAM" id="SSF47413">
    <property type="entry name" value="lambda repressor-like DNA-binding domains"/>
    <property type="match status" value="1"/>
</dbReference>
<dbReference type="InterPro" id="IPR001387">
    <property type="entry name" value="Cro/C1-type_HTH"/>
</dbReference>
<proteinExistence type="predicted"/>
<reference evidence="2" key="1">
    <citation type="submission" date="2020-07" db="EMBL/GenBank/DDBJ databases">
        <title>Huge and variable diversity of episymbiotic CPR bacteria and DPANN archaea in groundwater ecosystems.</title>
        <authorList>
            <person name="He C.Y."/>
            <person name="Keren R."/>
            <person name="Whittaker M."/>
            <person name="Farag I.F."/>
            <person name="Doudna J."/>
            <person name="Cate J.H.D."/>
            <person name="Banfield J.F."/>
        </authorList>
    </citation>
    <scope>NUCLEOTIDE SEQUENCE</scope>
    <source>
        <strain evidence="2">NC_groundwater_763_Ag_S-0.2um_68_21</strain>
    </source>
</reference>